<reference evidence="16 17" key="1">
    <citation type="submission" date="2024-01" db="EMBL/GenBank/DDBJ databases">
        <title>A draft genome for the cacao thread blight pathogen Marasmiellus scandens.</title>
        <authorList>
            <person name="Baruah I.K."/>
            <person name="Leung J."/>
            <person name="Bukari Y."/>
            <person name="Amoako-Attah I."/>
            <person name="Meinhardt L.W."/>
            <person name="Bailey B.A."/>
            <person name="Cohen S.P."/>
        </authorList>
    </citation>
    <scope>NUCLEOTIDE SEQUENCE [LARGE SCALE GENOMIC DNA]</scope>
    <source>
        <strain evidence="16 17">GH-19</strain>
    </source>
</reference>
<dbReference type="EC" id="3.2.1.21" evidence="4"/>
<dbReference type="SUPFAM" id="SSF51445">
    <property type="entry name" value="(Trans)glycosidases"/>
    <property type="match status" value="1"/>
</dbReference>
<accession>A0ABR1JPN4</accession>
<evidence type="ECO:0000256" key="12">
    <source>
        <dbReference type="ARBA" id="ARBA00041601"/>
    </source>
</evidence>
<dbReference type="InterPro" id="IPR050288">
    <property type="entry name" value="Cellulose_deg_GH3"/>
</dbReference>
<evidence type="ECO:0000256" key="1">
    <source>
        <dbReference type="ARBA" id="ARBA00000448"/>
    </source>
</evidence>
<proteinExistence type="inferred from homology"/>
<gene>
    <name evidence="16" type="ORF">VKT23_007479</name>
</gene>
<evidence type="ECO:0000256" key="14">
    <source>
        <dbReference type="SAM" id="SignalP"/>
    </source>
</evidence>
<feature type="signal peptide" evidence="14">
    <location>
        <begin position="1"/>
        <end position="27"/>
    </location>
</feature>
<comment type="similarity">
    <text evidence="3">Belongs to the glycosyl hydrolase 3 family.</text>
</comment>
<evidence type="ECO:0000313" key="16">
    <source>
        <dbReference type="EMBL" id="KAK7462900.1"/>
    </source>
</evidence>
<comment type="caution">
    <text evidence="16">The sequence shown here is derived from an EMBL/GenBank/DDBJ whole genome shotgun (WGS) entry which is preliminary data.</text>
</comment>
<evidence type="ECO:0000256" key="10">
    <source>
        <dbReference type="ARBA" id="ARBA00039579"/>
    </source>
</evidence>
<organism evidence="16 17">
    <name type="scientific">Marasmiellus scandens</name>
    <dbReference type="NCBI Taxonomy" id="2682957"/>
    <lineage>
        <taxon>Eukaryota</taxon>
        <taxon>Fungi</taxon>
        <taxon>Dikarya</taxon>
        <taxon>Basidiomycota</taxon>
        <taxon>Agaricomycotina</taxon>
        <taxon>Agaricomycetes</taxon>
        <taxon>Agaricomycetidae</taxon>
        <taxon>Agaricales</taxon>
        <taxon>Marasmiineae</taxon>
        <taxon>Omphalotaceae</taxon>
        <taxon>Marasmiellus</taxon>
    </lineage>
</organism>
<dbReference type="InterPro" id="IPR036962">
    <property type="entry name" value="Glyco_hydro_3_N_sf"/>
</dbReference>
<dbReference type="PRINTS" id="PR00133">
    <property type="entry name" value="GLHYDRLASE3"/>
</dbReference>
<dbReference type="EMBL" id="JBANRG010000010">
    <property type="protein sequence ID" value="KAK7462900.1"/>
    <property type="molecule type" value="Genomic_DNA"/>
</dbReference>
<dbReference type="InterPro" id="IPR002772">
    <property type="entry name" value="Glyco_hydro_3_C"/>
</dbReference>
<keyword evidence="5" id="KW-0964">Secreted</keyword>
<evidence type="ECO:0000313" key="17">
    <source>
        <dbReference type="Proteomes" id="UP001498398"/>
    </source>
</evidence>
<protein>
    <recommendedName>
        <fullName evidence="10">Probable beta-glucosidase G</fullName>
        <ecNumber evidence="4">3.2.1.21</ecNumber>
    </recommendedName>
    <alternativeName>
        <fullName evidence="11">Beta-D-glucoside glucohydrolase G</fullName>
    </alternativeName>
    <alternativeName>
        <fullName evidence="12">Cellobiase G</fullName>
    </alternativeName>
    <alternativeName>
        <fullName evidence="13">Gentiobiase G</fullName>
    </alternativeName>
</protein>
<evidence type="ECO:0000256" key="6">
    <source>
        <dbReference type="ARBA" id="ARBA00022729"/>
    </source>
</evidence>
<comment type="catalytic activity">
    <reaction evidence="1">
        <text>Hydrolysis of terminal, non-reducing beta-D-glucosyl residues with release of beta-D-glucose.</text>
        <dbReference type="EC" id="3.2.1.21"/>
    </reaction>
</comment>
<evidence type="ECO:0000256" key="5">
    <source>
        <dbReference type="ARBA" id="ARBA00022525"/>
    </source>
</evidence>
<dbReference type="Gene3D" id="3.40.50.1700">
    <property type="entry name" value="Glycoside hydrolase family 3 C-terminal domain"/>
    <property type="match status" value="1"/>
</dbReference>
<dbReference type="Pfam" id="PF14310">
    <property type="entry name" value="Fn3-like"/>
    <property type="match status" value="1"/>
</dbReference>
<evidence type="ECO:0000256" key="3">
    <source>
        <dbReference type="ARBA" id="ARBA00005336"/>
    </source>
</evidence>
<keyword evidence="7" id="KW-0378">Hydrolase</keyword>
<dbReference type="SMART" id="SM01217">
    <property type="entry name" value="Fn3_like"/>
    <property type="match status" value="1"/>
</dbReference>
<evidence type="ECO:0000256" key="11">
    <source>
        <dbReference type="ARBA" id="ARBA00041276"/>
    </source>
</evidence>
<evidence type="ECO:0000259" key="15">
    <source>
        <dbReference type="SMART" id="SM01217"/>
    </source>
</evidence>
<evidence type="ECO:0000256" key="13">
    <source>
        <dbReference type="ARBA" id="ARBA00041808"/>
    </source>
</evidence>
<comment type="function">
    <text evidence="9">Beta-glucosidases are one of a number of cellulolytic enzymes involved in the degradation of cellulosic biomass. Catalyzes the last step releasing glucose from the inhibitory cellobiose.</text>
</comment>
<dbReference type="SUPFAM" id="SSF52279">
    <property type="entry name" value="Beta-D-glucan exohydrolase, C-terminal domain"/>
    <property type="match status" value="1"/>
</dbReference>
<dbReference type="Gene3D" id="3.20.20.300">
    <property type="entry name" value="Glycoside hydrolase, family 3, N-terminal domain"/>
    <property type="match status" value="1"/>
</dbReference>
<dbReference type="InterPro" id="IPR013783">
    <property type="entry name" value="Ig-like_fold"/>
</dbReference>
<keyword evidence="8" id="KW-0326">Glycosidase</keyword>
<dbReference type="InterPro" id="IPR017853">
    <property type="entry name" value="GH"/>
</dbReference>
<comment type="subcellular location">
    <subcellularLocation>
        <location evidence="2">Secreted</location>
    </subcellularLocation>
</comment>
<dbReference type="PANTHER" id="PTHR42715">
    <property type="entry name" value="BETA-GLUCOSIDASE"/>
    <property type="match status" value="1"/>
</dbReference>
<keyword evidence="6 14" id="KW-0732">Signal</keyword>
<keyword evidence="17" id="KW-1185">Reference proteome</keyword>
<feature type="domain" description="Fibronectin type III-like" evidence="15">
    <location>
        <begin position="727"/>
        <end position="796"/>
    </location>
</feature>
<dbReference type="InterPro" id="IPR026891">
    <property type="entry name" value="Fn3-like"/>
</dbReference>
<dbReference type="Proteomes" id="UP001498398">
    <property type="component" value="Unassembled WGS sequence"/>
</dbReference>
<evidence type="ECO:0000256" key="9">
    <source>
        <dbReference type="ARBA" id="ARBA00024983"/>
    </source>
</evidence>
<dbReference type="Gene3D" id="2.60.40.10">
    <property type="entry name" value="Immunoglobulins"/>
    <property type="match status" value="1"/>
</dbReference>
<dbReference type="InterPro" id="IPR001764">
    <property type="entry name" value="Glyco_hydro_3_N"/>
</dbReference>
<feature type="chain" id="PRO_5046778912" description="Probable beta-glucosidase G" evidence="14">
    <location>
        <begin position="28"/>
        <end position="807"/>
    </location>
</feature>
<evidence type="ECO:0000256" key="4">
    <source>
        <dbReference type="ARBA" id="ARBA00012744"/>
    </source>
</evidence>
<evidence type="ECO:0000256" key="7">
    <source>
        <dbReference type="ARBA" id="ARBA00022801"/>
    </source>
</evidence>
<name>A0ABR1JPN4_9AGAR</name>
<dbReference type="Pfam" id="PF01915">
    <property type="entry name" value="Glyco_hydro_3_C"/>
    <property type="match status" value="1"/>
</dbReference>
<sequence>MKLGPGLAGIVKLAIVLNVYGATPASANSWTAPNVDGGKSWKDAFAKASSLVNNMTLAEKVNMTAGIPGSCVGNIGGVPRLNISGFCLEDGPAGVRPLHGVSQFPVGLTTAATWDRELIYKRAYAMGKEFYDQGVHLALAPVTGGPLGRAPLAGRNWEGWSPDPYATGVASYLSVLGMQDAGVMATAKHFIGYEQETFRNPYNLAEVYAVFPANEQSPISSNIDDKTMHEVYLWPFAEAVRAGVAHVMCSYNNLNGTQACQNSFTLNHLLKTELSFQGSVISDWGGQHSDVDALIGGLDMAMPGSGFGGVFGQFWSELDKLVENGTVPEDRVTDAALRVLTPHIWLGQDETPLPEHVFNALPTLYDAPDMYKDVRQNSTAELIRKIGAEGATLLKNTGGLPLQNPQRIAVLGNDATDNALGQNACGGAGIACPLENLNGTLSYGGGSGYAYAPYIITPLDALKERAIQSGAEISAITVIDNFESAIQSLVPTSDVTIVFVSGWATEFQDRPDITLNNNADALIAVAVNYSSNVVVVMHIPGVVDIEKWADNENVTAIVAAWLPGQETGNAITDVLYGDVNPSGKLPFTWAKSLDDYYPDTIVSDPILEPQANFTDGVFIDYRWFDAQNITPRYEFGYGLSYTTFEYSKLVVSEPQTADSSLFGSISLDASAVSASLKLSSSGFVSESDSIQDTAEPFTDSDGSNSLYDVVLQVTATITNTGDVIGSEVAQLYVSIPGDDQPVRVLRGFIKVKDIAPGESSTASFDLRRKDLSVWDSVKQTWYIPTGEFTVSVGASSRDLPLSMRWSP</sequence>
<dbReference type="Pfam" id="PF00933">
    <property type="entry name" value="Glyco_hydro_3"/>
    <property type="match status" value="1"/>
</dbReference>
<dbReference type="PANTHER" id="PTHR42715:SF12">
    <property type="entry name" value="BETA-GLUCOSIDASE G-RELATED"/>
    <property type="match status" value="1"/>
</dbReference>
<dbReference type="InterPro" id="IPR036881">
    <property type="entry name" value="Glyco_hydro_3_C_sf"/>
</dbReference>
<evidence type="ECO:0000256" key="8">
    <source>
        <dbReference type="ARBA" id="ARBA00023295"/>
    </source>
</evidence>
<evidence type="ECO:0000256" key="2">
    <source>
        <dbReference type="ARBA" id="ARBA00004613"/>
    </source>
</evidence>